<gene>
    <name evidence="1" type="ORF">PACLA_8A000405</name>
</gene>
<dbReference type="EMBL" id="CACRXK020000520">
    <property type="protein sequence ID" value="CAB3982593.1"/>
    <property type="molecule type" value="Genomic_DNA"/>
</dbReference>
<dbReference type="AlphaFoldDB" id="A0A6S7FYD1"/>
<reference evidence="1" key="1">
    <citation type="submission" date="2020-04" db="EMBL/GenBank/DDBJ databases">
        <authorList>
            <person name="Alioto T."/>
            <person name="Alioto T."/>
            <person name="Gomez Garrido J."/>
        </authorList>
    </citation>
    <scope>NUCLEOTIDE SEQUENCE</scope>
    <source>
        <strain evidence="1">A484AB</strain>
    </source>
</reference>
<organism evidence="1 2">
    <name type="scientific">Paramuricea clavata</name>
    <name type="common">Red gorgonian</name>
    <name type="synonym">Violescent sea-whip</name>
    <dbReference type="NCBI Taxonomy" id="317549"/>
    <lineage>
        <taxon>Eukaryota</taxon>
        <taxon>Metazoa</taxon>
        <taxon>Cnidaria</taxon>
        <taxon>Anthozoa</taxon>
        <taxon>Octocorallia</taxon>
        <taxon>Malacalcyonacea</taxon>
        <taxon>Plexauridae</taxon>
        <taxon>Paramuricea</taxon>
    </lineage>
</organism>
<evidence type="ECO:0000313" key="1">
    <source>
        <dbReference type="EMBL" id="CAB3982593.1"/>
    </source>
</evidence>
<comment type="caution">
    <text evidence="1">The sequence shown here is derived from an EMBL/GenBank/DDBJ whole genome shotgun (WGS) entry which is preliminary data.</text>
</comment>
<evidence type="ECO:0000313" key="2">
    <source>
        <dbReference type="Proteomes" id="UP001152795"/>
    </source>
</evidence>
<proteinExistence type="predicted"/>
<protein>
    <submittedName>
        <fullName evidence="1">Uncharacterized protein</fullName>
    </submittedName>
</protein>
<accession>A0A6S7FYD1</accession>
<dbReference type="Proteomes" id="UP001152795">
    <property type="component" value="Unassembled WGS sequence"/>
</dbReference>
<sequence>MAQLQQQIVQVDEETPALIIDTYVDQYGHLLTDVRGVCVGQTTHILPQWTLAEECVASGWAYTMPLHILPDRVGLAFKEEQNLCLGTRNGRKTIPSPPLMQETASRAAKQGG</sequence>
<keyword evidence="2" id="KW-1185">Reference proteome</keyword>
<name>A0A6S7FYD1_PARCT</name>